<dbReference type="EMBL" id="CAJNOQ010001103">
    <property type="protein sequence ID" value="CAF0868289.1"/>
    <property type="molecule type" value="Genomic_DNA"/>
</dbReference>
<dbReference type="Proteomes" id="UP000681722">
    <property type="component" value="Unassembled WGS sequence"/>
</dbReference>
<evidence type="ECO:0000313" key="1">
    <source>
        <dbReference type="EMBL" id="CAF0868289.1"/>
    </source>
</evidence>
<keyword evidence="3" id="KW-1185">Reference proteome</keyword>
<protein>
    <submittedName>
        <fullName evidence="1">Uncharacterized protein</fullName>
    </submittedName>
</protein>
<proteinExistence type="predicted"/>
<dbReference type="EMBL" id="CAJOBC010001103">
    <property type="protein sequence ID" value="CAF3655745.1"/>
    <property type="molecule type" value="Genomic_DNA"/>
</dbReference>
<name>A0A813XBP7_9BILA</name>
<dbReference type="Proteomes" id="UP000663829">
    <property type="component" value="Unassembled WGS sequence"/>
</dbReference>
<evidence type="ECO:0000313" key="2">
    <source>
        <dbReference type="EMBL" id="CAF3655745.1"/>
    </source>
</evidence>
<organism evidence="1 3">
    <name type="scientific">Didymodactylos carnosus</name>
    <dbReference type="NCBI Taxonomy" id="1234261"/>
    <lineage>
        <taxon>Eukaryota</taxon>
        <taxon>Metazoa</taxon>
        <taxon>Spiralia</taxon>
        <taxon>Gnathifera</taxon>
        <taxon>Rotifera</taxon>
        <taxon>Eurotatoria</taxon>
        <taxon>Bdelloidea</taxon>
        <taxon>Philodinida</taxon>
        <taxon>Philodinidae</taxon>
        <taxon>Didymodactylos</taxon>
    </lineage>
</organism>
<sequence>MTDFLRWWIGPADQACFQRQYSKRRDLIITGIPMKQREDTTLIIVDLAKSLGVKIVVKDIYATHRLPVCRIDSTQPIISPIRRDRVGKGGGGLLVFVHNNIITKCCDSLENPDFETLFLELYLNGGSC</sequence>
<gene>
    <name evidence="1" type="ORF">GPM918_LOCUS6960</name>
    <name evidence="2" type="ORF">SRO942_LOCUS6960</name>
</gene>
<accession>A0A813XBP7</accession>
<dbReference type="OrthoDB" id="6613821at2759"/>
<comment type="caution">
    <text evidence="1">The sequence shown here is derived from an EMBL/GenBank/DDBJ whole genome shotgun (WGS) entry which is preliminary data.</text>
</comment>
<reference evidence="1" key="1">
    <citation type="submission" date="2021-02" db="EMBL/GenBank/DDBJ databases">
        <authorList>
            <person name="Nowell W R."/>
        </authorList>
    </citation>
    <scope>NUCLEOTIDE SEQUENCE</scope>
</reference>
<dbReference type="AlphaFoldDB" id="A0A813XBP7"/>
<evidence type="ECO:0000313" key="3">
    <source>
        <dbReference type="Proteomes" id="UP000663829"/>
    </source>
</evidence>